<dbReference type="Pfam" id="PF13412">
    <property type="entry name" value="HTH_24"/>
    <property type="match status" value="1"/>
</dbReference>
<dbReference type="AlphaFoldDB" id="A8ME74"/>
<evidence type="ECO:0000313" key="3">
    <source>
        <dbReference type="Proteomes" id="UP000001137"/>
    </source>
</evidence>
<dbReference type="InterPro" id="IPR036390">
    <property type="entry name" value="WH_DNA-bd_sf"/>
</dbReference>
<dbReference type="InterPro" id="IPR013603">
    <property type="entry name" value="TRASH_TR_C_prok"/>
</dbReference>
<organism evidence="2 3">
    <name type="scientific">Caldivirga maquilingensis (strain ATCC 700844 / DSM 13496 / JCM 10307 / IC-167)</name>
    <dbReference type="NCBI Taxonomy" id="397948"/>
    <lineage>
        <taxon>Archaea</taxon>
        <taxon>Thermoproteota</taxon>
        <taxon>Thermoprotei</taxon>
        <taxon>Thermoproteales</taxon>
        <taxon>Thermoproteaceae</taxon>
        <taxon>Caldivirga</taxon>
    </lineage>
</organism>
<dbReference type="KEGG" id="cma:Cmaq_1253"/>
<dbReference type="InterPro" id="IPR036388">
    <property type="entry name" value="WH-like_DNA-bd_sf"/>
</dbReference>
<dbReference type="RefSeq" id="WP_012186299.1">
    <property type="nucleotide sequence ID" value="NC_009954.1"/>
</dbReference>
<dbReference type="eggNOG" id="arCOG01585">
    <property type="taxonomic scope" value="Archaea"/>
</dbReference>
<sequence>MINGSGFSRFNELELRALELLSEDSRLSVSELASRLGVSKATASRLIKSLRGKGVRFTVNITQGYPRAYVVARRRGEGECYRLVDGKYMIVLTAGDFNSLTKLISEVKGKEAVYIVLGQCSDTSELSTMPRLVCDYCGGPINGSPITYRRGRRVYYLCCKTCLRELKKRLSMRRHDAE</sequence>
<dbReference type="Proteomes" id="UP000001137">
    <property type="component" value="Chromosome"/>
</dbReference>
<dbReference type="PRINTS" id="PR00033">
    <property type="entry name" value="HTHASNC"/>
</dbReference>
<accession>A8ME74</accession>
<dbReference type="GeneID" id="5709252"/>
<dbReference type="CDD" id="cd00090">
    <property type="entry name" value="HTH_ARSR"/>
    <property type="match status" value="1"/>
</dbReference>
<dbReference type="HOGENOM" id="CLU_091233_4_1_2"/>
<evidence type="ECO:0000313" key="2">
    <source>
        <dbReference type="EMBL" id="ABW02080.1"/>
    </source>
</evidence>
<dbReference type="OrthoDB" id="33200at2157"/>
<proteinExistence type="predicted"/>
<dbReference type="EMBL" id="CP000852">
    <property type="protein sequence ID" value="ABW02080.1"/>
    <property type="molecule type" value="Genomic_DNA"/>
</dbReference>
<gene>
    <name evidence="2" type="ordered locus">Cmaq_1253</name>
</gene>
<dbReference type="SUPFAM" id="SSF46785">
    <property type="entry name" value="Winged helix' DNA-binding domain"/>
    <property type="match status" value="1"/>
</dbReference>
<dbReference type="Gene3D" id="1.10.10.10">
    <property type="entry name" value="Winged helix-like DNA-binding domain superfamily/Winged helix DNA-binding domain"/>
    <property type="match status" value="1"/>
</dbReference>
<feature type="domain" description="TRASH" evidence="1">
    <location>
        <begin position="134"/>
        <end position="170"/>
    </location>
</feature>
<dbReference type="SMART" id="SM00746">
    <property type="entry name" value="TRASH"/>
    <property type="match status" value="1"/>
</dbReference>
<reference evidence="2 3" key="1">
    <citation type="submission" date="2007-10" db="EMBL/GenBank/DDBJ databases">
        <title>Complete sequence of Caldivirga maquilingensis IC-167.</title>
        <authorList>
            <consortium name="US DOE Joint Genome Institute"/>
            <person name="Copeland A."/>
            <person name="Lucas S."/>
            <person name="Lapidus A."/>
            <person name="Barry K."/>
            <person name="Glavina del Rio T."/>
            <person name="Dalin E."/>
            <person name="Tice H."/>
            <person name="Pitluck S."/>
            <person name="Saunders E."/>
            <person name="Brettin T."/>
            <person name="Bruce D."/>
            <person name="Detter J.C."/>
            <person name="Han C."/>
            <person name="Schmutz J."/>
            <person name="Larimer F."/>
            <person name="Land M."/>
            <person name="Hauser L."/>
            <person name="Kyrpides N."/>
            <person name="Ivanova N."/>
            <person name="Biddle J.F."/>
            <person name="Zhang Z."/>
            <person name="Fitz-Gibbon S.T."/>
            <person name="Lowe T.M."/>
            <person name="Saltikov C."/>
            <person name="House C.H."/>
            <person name="Richardson P."/>
        </authorList>
    </citation>
    <scope>NUCLEOTIDE SEQUENCE [LARGE SCALE GENOMIC DNA]</scope>
    <source>
        <strain evidence="3">ATCC 700844 / DSM 13496 / JCM 10307 / IC-167</strain>
    </source>
</reference>
<dbReference type="InterPro" id="IPR011017">
    <property type="entry name" value="TRASH_dom"/>
</dbReference>
<keyword evidence="3" id="KW-1185">Reference proteome</keyword>
<dbReference type="Pfam" id="PF08394">
    <property type="entry name" value="Arc_trans_TRASH"/>
    <property type="match status" value="1"/>
</dbReference>
<dbReference type="InterPro" id="IPR000485">
    <property type="entry name" value="AsnC-type_HTH_dom"/>
</dbReference>
<protein>
    <submittedName>
        <fullName evidence="2">Transcriptional regulator, TrmB</fullName>
    </submittedName>
</protein>
<name>A8ME74_CALMQ</name>
<dbReference type="GO" id="GO:0043565">
    <property type="term" value="F:sequence-specific DNA binding"/>
    <property type="evidence" value="ECO:0007669"/>
    <property type="project" value="InterPro"/>
</dbReference>
<dbReference type="InterPro" id="IPR011991">
    <property type="entry name" value="ArsR-like_HTH"/>
</dbReference>
<evidence type="ECO:0000259" key="1">
    <source>
        <dbReference type="SMART" id="SM00746"/>
    </source>
</evidence>
<dbReference type="STRING" id="397948.Cmaq_1253"/>